<dbReference type="InterPro" id="IPR003749">
    <property type="entry name" value="ThiS/MoaD-like"/>
</dbReference>
<dbReference type="NCBIfam" id="TIGR01683">
    <property type="entry name" value="thiS"/>
    <property type="match status" value="1"/>
</dbReference>
<proteinExistence type="predicted"/>
<dbReference type="Pfam" id="PF02597">
    <property type="entry name" value="ThiS"/>
    <property type="match status" value="1"/>
</dbReference>
<evidence type="ECO:0000313" key="1">
    <source>
        <dbReference type="EMBL" id="QXE89355.1"/>
    </source>
</evidence>
<dbReference type="Proteomes" id="UP000683559">
    <property type="component" value="Chromosome"/>
</dbReference>
<dbReference type="CDD" id="cd00565">
    <property type="entry name" value="Ubl_ThiS"/>
    <property type="match status" value="1"/>
</dbReference>
<dbReference type="RefSeq" id="WP_217286040.1">
    <property type="nucleotide sequence ID" value="NZ_CP077683.1"/>
</dbReference>
<name>A0ABX8LIE6_9BACT</name>
<accession>A0ABX8LIE6</accession>
<dbReference type="PANTHER" id="PTHR34472">
    <property type="entry name" value="SULFUR CARRIER PROTEIN THIS"/>
    <property type="match status" value="1"/>
</dbReference>
<organism evidence="1 2">
    <name type="scientific">Geomonas subterranea</name>
    <dbReference type="NCBI Taxonomy" id="2847989"/>
    <lineage>
        <taxon>Bacteria</taxon>
        <taxon>Pseudomonadati</taxon>
        <taxon>Thermodesulfobacteriota</taxon>
        <taxon>Desulfuromonadia</taxon>
        <taxon>Geobacterales</taxon>
        <taxon>Geobacteraceae</taxon>
        <taxon>Geomonas</taxon>
    </lineage>
</organism>
<protein>
    <submittedName>
        <fullName evidence="1">Sulfur carrier protein ThiS</fullName>
    </submittedName>
</protein>
<evidence type="ECO:0000313" key="2">
    <source>
        <dbReference type="Proteomes" id="UP000683559"/>
    </source>
</evidence>
<dbReference type="PANTHER" id="PTHR34472:SF1">
    <property type="entry name" value="SULFUR CARRIER PROTEIN THIS"/>
    <property type="match status" value="1"/>
</dbReference>
<sequence>MNITTNGEAVSIDPLTVQQYLVSLGIDPRRVAVELNQEILPKAQYESTLLNEGDTLEIVHFVGGGAVRG</sequence>
<keyword evidence="2" id="KW-1185">Reference proteome</keyword>
<reference evidence="1 2" key="1">
    <citation type="submission" date="2021-06" db="EMBL/GenBank/DDBJ databases">
        <title>Gemonas diversity in paddy soil.</title>
        <authorList>
            <person name="Liu G."/>
        </authorList>
    </citation>
    <scope>NUCLEOTIDE SEQUENCE [LARGE SCALE GENOMIC DNA]</scope>
    <source>
        <strain evidence="1 2">RG2</strain>
    </source>
</reference>
<gene>
    <name evidence="1" type="primary">thiS</name>
    <name evidence="1" type="ORF">KP001_12905</name>
</gene>
<dbReference type="EMBL" id="CP077683">
    <property type="protein sequence ID" value="QXE89355.1"/>
    <property type="molecule type" value="Genomic_DNA"/>
</dbReference>
<dbReference type="InterPro" id="IPR010035">
    <property type="entry name" value="Thi_S"/>
</dbReference>